<proteinExistence type="inferred from homology"/>
<dbReference type="Proteomes" id="UP000630528">
    <property type="component" value="Unassembled WGS sequence"/>
</dbReference>
<dbReference type="PANTHER" id="PTHR43884">
    <property type="entry name" value="ACYL-COA DEHYDROGENASE"/>
    <property type="match status" value="1"/>
</dbReference>
<evidence type="ECO:0000313" key="8">
    <source>
        <dbReference type="Proteomes" id="UP000630528"/>
    </source>
</evidence>
<dbReference type="Gene3D" id="1.10.540.10">
    <property type="entry name" value="Acyl-CoA dehydrogenase/oxidase, N-terminal domain"/>
    <property type="match status" value="1"/>
</dbReference>
<reference evidence="7" key="2">
    <citation type="submission" date="2021-01" db="EMBL/GenBank/DDBJ databases">
        <authorList>
            <person name="Kang M."/>
        </authorList>
    </citation>
    <scope>NUCLEOTIDE SEQUENCE</scope>
    <source>
        <strain evidence="7">KACC 17527</strain>
    </source>
</reference>
<keyword evidence="8" id="KW-1185">Reference proteome</keyword>
<organism evidence="7 8">
    <name type="scientific">Ramlibacter ginsenosidimutans</name>
    <dbReference type="NCBI Taxonomy" id="502333"/>
    <lineage>
        <taxon>Bacteria</taxon>
        <taxon>Pseudomonadati</taxon>
        <taxon>Pseudomonadota</taxon>
        <taxon>Betaproteobacteria</taxon>
        <taxon>Burkholderiales</taxon>
        <taxon>Comamonadaceae</taxon>
        <taxon>Ramlibacter</taxon>
    </lineage>
</organism>
<protein>
    <submittedName>
        <fullName evidence="7">Acyl-CoA/acyl-ACP dehydrogenase</fullName>
    </submittedName>
</protein>
<dbReference type="Pfam" id="PF00441">
    <property type="entry name" value="Acyl-CoA_dh_1"/>
    <property type="match status" value="1"/>
</dbReference>
<evidence type="ECO:0000256" key="2">
    <source>
        <dbReference type="ARBA" id="ARBA00009347"/>
    </source>
</evidence>
<reference evidence="7" key="1">
    <citation type="journal article" date="2012" name="J. Microbiol. Biotechnol.">
        <title>Ramlibacter ginsenosidimutans sp. nov., with ginsenoside-converting activity.</title>
        <authorList>
            <person name="Wang L."/>
            <person name="An D.S."/>
            <person name="Kim S.G."/>
            <person name="Jin F.X."/>
            <person name="Kim S.C."/>
            <person name="Lee S.T."/>
            <person name="Im W.T."/>
        </authorList>
    </citation>
    <scope>NUCLEOTIDE SEQUENCE</scope>
    <source>
        <strain evidence="7">KACC 17527</strain>
    </source>
</reference>
<name>A0A934WL55_9BURK</name>
<dbReference type="InterPro" id="IPR036250">
    <property type="entry name" value="AcylCo_DH-like_C"/>
</dbReference>
<dbReference type="SUPFAM" id="SSF47203">
    <property type="entry name" value="Acyl-CoA dehydrogenase C-terminal domain-like"/>
    <property type="match status" value="1"/>
</dbReference>
<keyword evidence="3" id="KW-0285">Flavoprotein</keyword>
<dbReference type="GO" id="GO:0003995">
    <property type="term" value="F:acyl-CoA dehydrogenase activity"/>
    <property type="evidence" value="ECO:0007669"/>
    <property type="project" value="TreeGrafter"/>
</dbReference>
<dbReference type="EMBL" id="JAEPWM010000001">
    <property type="protein sequence ID" value="MBK6005270.1"/>
    <property type="molecule type" value="Genomic_DNA"/>
</dbReference>
<dbReference type="PANTHER" id="PTHR43884:SF12">
    <property type="entry name" value="ISOVALERYL-COA DEHYDROGENASE, MITOCHONDRIAL-RELATED"/>
    <property type="match status" value="1"/>
</dbReference>
<comment type="similarity">
    <text evidence="2">Belongs to the acyl-CoA dehydrogenase family.</text>
</comment>
<dbReference type="Pfam" id="PF02771">
    <property type="entry name" value="Acyl-CoA_dh_N"/>
    <property type="match status" value="1"/>
</dbReference>
<feature type="domain" description="Acyl-CoA dehydrogenase/oxidase N-terminal" evidence="6">
    <location>
        <begin position="2"/>
        <end position="99"/>
    </location>
</feature>
<comment type="cofactor">
    <cofactor evidence="1">
        <name>FAD</name>
        <dbReference type="ChEBI" id="CHEBI:57692"/>
    </cofactor>
</comment>
<dbReference type="Gene3D" id="1.20.140.10">
    <property type="entry name" value="Butyryl-CoA Dehydrogenase, subunit A, domain 3"/>
    <property type="match status" value="1"/>
</dbReference>
<gene>
    <name evidence="7" type="ORF">JJB11_04125</name>
</gene>
<dbReference type="SUPFAM" id="SSF56645">
    <property type="entry name" value="Acyl-CoA dehydrogenase NM domain-like"/>
    <property type="match status" value="1"/>
</dbReference>
<dbReference type="AlphaFoldDB" id="A0A934WL55"/>
<accession>A0A934WL55</accession>
<evidence type="ECO:0000256" key="1">
    <source>
        <dbReference type="ARBA" id="ARBA00001974"/>
    </source>
</evidence>
<dbReference type="InterPro" id="IPR013786">
    <property type="entry name" value="AcylCoA_DH/ox_N"/>
</dbReference>
<feature type="domain" description="Acyl-CoA dehydrogenase/oxidase C-terminal" evidence="5">
    <location>
        <begin position="230"/>
        <end position="353"/>
    </location>
</feature>
<dbReference type="Gene3D" id="2.40.110.10">
    <property type="entry name" value="Butyryl-CoA Dehydrogenase, subunit A, domain 2"/>
    <property type="match status" value="1"/>
</dbReference>
<evidence type="ECO:0000313" key="7">
    <source>
        <dbReference type="EMBL" id="MBK6005270.1"/>
    </source>
</evidence>
<keyword evidence="4" id="KW-0274">FAD</keyword>
<sequence length="378" mass="40859">MRKVTQDVAAAHADDVDAKARFPIETLAGLREYGVLSAAVPRELGGAGCNLQELSQLCATLAQSCGSSAMVLAMHYIQLACIARHGMDSEWWRTYLRDLVRRQDLLASMTSEVGTFGDTRSSVCAVRRSDGRFRLDKDATTGSYCAHADAILVTCRRDEDAARSDQLLVLVKREDAKLTQTSTWDTMGMRGTCSPGFKLESAGDEAQILPAPFADISAQTMVPYSHVLWSSLWWGIAAGALNKAANFVRGQARQNPGTTPPAATRLAEASVQLHGIKQNWLAAARDFDALGDSPAAREELLGMGWALRLNELKIACSEASPEIVQRALKIVGILGYKNDSPFALGRPLRDALSGALMISNDRIAAKNASMLLVHKEIA</sequence>
<evidence type="ECO:0000256" key="3">
    <source>
        <dbReference type="ARBA" id="ARBA00022630"/>
    </source>
</evidence>
<dbReference type="GO" id="GO:0050660">
    <property type="term" value="F:flavin adenine dinucleotide binding"/>
    <property type="evidence" value="ECO:0007669"/>
    <property type="project" value="InterPro"/>
</dbReference>
<dbReference type="InterPro" id="IPR009100">
    <property type="entry name" value="AcylCoA_DH/oxidase_NM_dom_sf"/>
</dbReference>
<dbReference type="InterPro" id="IPR046373">
    <property type="entry name" value="Acyl-CoA_Oxase/DH_mid-dom_sf"/>
</dbReference>
<evidence type="ECO:0000259" key="6">
    <source>
        <dbReference type="Pfam" id="PF02771"/>
    </source>
</evidence>
<evidence type="ECO:0000259" key="5">
    <source>
        <dbReference type="Pfam" id="PF00441"/>
    </source>
</evidence>
<evidence type="ECO:0000256" key="4">
    <source>
        <dbReference type="ARBA" id="ARBA00022827"/>
    </source>
</evidence>
<comment type="caution">
    <text evidence="7">The sequence shown here is derived from an EMBL/GenBank/DDBJ whole genome shotgun (WGS) entry which is preliminary data.</text>
</comment>
<dbReference type="InterPro" id="IPR037069">
    <property type="entry name" value="AcylCoA_DH/ox_N_sf"/>
</dbReference>
<dbReference type="PIRSF" id="PIRSF016578">
    <property type="entry name" value="HsaA"/>
    <property type="match status" value="1"/>
</dbReference>
<dbReference type="InterPro" id="IPR009075">
    <property type="entry name" value="AcylCo_DH/oxidase_C"/>
</dbReference>